<keyword evidence="6" id="KW-0460">Magnesium</keyword>
<dbReference type="GO" id="GO:0042138">
    <property type="term" value="P:meiotic DNA double-strand break formation"/>
    <property type="evidence" value="ECO:0000318"/>
    <property type="project" value="GO_Central"/>
</dbReference>
<evidence type="ECO:0000256" key="2">
    <source>
        <dbReference type="ARBA" id="ARBA00001946"/>
    </source>
</evidence>
<reference evidence="13 14" key="1">
    <citation type="journal article" date="2008" name="Nature">
        <title>The genome of the model beetle and pest Tribolium castaneum.</title>
        <authorList>
            <consortium name="Tribolium Genome Sequencing Consortium"/>
            <person name="Richards S."/>
            <person name="Gibbs R.A."/>
            <person name="Weinstock G.M."/>
            <person name="Brown S.J."/>
            <person name="Denell R."/>
            <person name="Beeman R.W."/>
            <person name="Gibbs R."/>
            <person name="Beeman R.W."/>
            <person name="Brown S.J."/>
            <person name="Bucher G."/>
            <person name="Friedrich M."/>
            <person name="Grimmelikhuijzen C.J."/>
            <person name="Klingler M."/>
            <person name="Lorenzen M."/>
            <person name="Richards S."/>
            <person name="Roth S."/>
            <person name="Schroder R."/>
            <person name="Tautz D."/>
            <person name="Zdobnov E.M."/>
            <person name="Muzny D."/>
            <person name="Gibbs R.A."/>
            <person name="Weinstock G.M."/>
            <person name="Attaway T."/>
            <person name="Bell S."/>
            <person name="Buhay C.J."/>
            <person name="Chandrabose M.N."/>
            <person name="Chavez D."/>
            <person name="Clerk-Blankenburg K.P."/>
            <person name="Cree A."/>
            <person name="Dao M."/>
            <person name="Davis C."/>
            <person name="Chacko J."/>
            <person name="Dinh H."/>
            <person name="Dugan-Rocha S."/>
            <person name="Fowler G."/>
            <person name="Garner T.T."/>
            <person name="Garnes J."/>
            <person name="Gnirke A."/>
            <person name="Hawes A."/>
            <person name="Hernandez J."/>
            <person name="Hines S."/>
            <person name="Holder M."/>
            <person name="Hume J."/>
            <person name="Jhangiani S.N."/>
            <person name="Joshi V."/>
            <person name="Khan Z.M."/>
            <person name="Jackson L."/>
            <person name="Kovar C."/>
            <person name="Kowis A."/>
            <person name="Lee S."/>
            <person name="Lewis L.R."/>
            <person name="Margolis J."/>
            <person name="Morgan M."/>
            <person name="Nazareth L.V."/>
            <person name="Nguyen N."/>
            <person name="Okwuonu G."/>
            <person name="Parker D."/>
            <person name="Richards S."/>
            <person name="Ruiz S.J."/>
            <person name="Santibanez J."/>
            <person name="Savard J."/>
            <person name="Scherer S.E."/>
            <person name="Schneider B."/>
            <person name="Sodergren E."/>
            <person name="Tautz D."/>
            <person name="Vattahil S."/>
            <person name="Villasana D."/>
            <person name="White C.S."/>
            <person name="Wright R."/>
            <person name="Park Y."/>
            <person name="Beeman R.W."/>
            <person name="Lord J."/>
            <person name="Oppert B."/>
            <person name="Lorenzen M."/>
            <person name="Brown S."/>
            <person name="Wang L."/>
            <person name="Savard J."/>
            <person name="Tautz D."/>
            <person name="Richards S."/>
            <person name="Weinstock G."/>
            <person name="Gibbs R.A."/>
            <person name="Liu Y."/>
            <person name="Worley K."/>
            <person name="Weinstock G."/>
            <person name="Elsik C.G."/>
            <person name="Reese J.T."/>
            <person name="Elhaik E."/>
            <person name="Landan G."/>
            <person name="Graur D."/>
            <person name="Arensburger P."/>
            <person name="Atkinson P."/>
            <person name="Beeman R.W."/>
            <person name="Beidler J."/>
            <person name="Brown S.J."/>
            <person name="Demuth J.P."/>
            <person name="Drury D.W."/>
            <person name="Du Y.Z."/>
            <person name="Fujiwara H."/>
            <person name="Lorenzen M."/>
            <person name="Maselli V."/>
            <person name="Osanai M."/>
            <person name="Park Y."/>
            <person name="Robertson H.M."/>
            <person name="Tu Z."/>
            <person name="Wang J.J."/>
            <person name="Wang S."/>
            <person name="Richards S."/>
            <person name="Song H."/>
            <person name="Zhang L."/>
            <person name="Sodergren E."/>
            <person name="Werner D."/>
            <person name="Stanke M."/>
            <person name="Morgenstern B."/>
            <person name="Solovyev V."/>
            <person name="Kosarev P."/>
            <person name="Brown G."/>
            <person name="Chen H.C."/>
            <person name="Ermolaeva O."/>
            <person name="Hlavina W."/>
            <person name="Kapustin Y."/>
            <person name="Kiryutin B."/>
            <person name="Kitts P."/>
            <person name="Maglott D."/>
            <person name="Pruitt K."/>
            <person name="Sapojnikov V."/>
            <person name="Souvorov A."/>
            <person name="Mackey A.J."/>
            <person name="Waterhouse R.M."/>
            <person name="Wyder S."/>
            <person name="Zdobnov E.M."/>
            <person name="Zdobnov E.M."/>
            <person name="Wyder S."/>
            <person name="Kriventseva E.V."/>
            <person name="Kadowaki T."/>
            <person name="Bork P."/>
            <person name="Aranda M."/>
            <person name="Bao R."/>
            <person name="Beermann A."/>
            <person name="Berns N."/>
            <person name="Bolognesi R."/>
            <person name="Bonneton F."/>
            <person name="Bopp D."/>
            <person name="Brown S.J."/>
            <person name="Bucher G."/>
            <person name="Butts T."/>
            <person name="Chaumot A."/>
            <person name="Denell R.E."/>
            <person name="Ferrier D.E."/>
            <person name="Friedrich M."/>
            <person name="Gordon C.M."/>
            <person name="Jindra M."/>
            <person name="Klingler M."/>
            <person name="Lan Q."/>
            <person name="Lattorff H.M."/>
            <person name="Laudet V."/>
            <person name="von Levetsow C."/>
            <person name="Liu Z."/>
            <person name="Lutz R."/>
            <person name="Lynch J.A."/>
            <person name="da Fonseca R.N."/>
            <person name="Posnien N."/>
            <person name="Reuter R."/>
            <person name="Roth S."/>
            <person name="Savard J."/>
            <person name="Schinko J.B."/>
            <person name="Schmitt C."/>
            <person name="Schoppmeier M."/>
            <person name="Schroder R."/>
            <person name="Shippy T.D."/>
            <person name="Simonnet F."/>
            <person name="Marques-Souza H."/>
            <person name="Tautz D."/>
            <person name="Tomoyasu Y."/>
            <person name="Trauner J."/>
            <person name="Van der Zee M."/>
            <person name="Vervoort M."/>
            <person name="Wittkopp N."/>
            <person name="Wimmer E.A."/>
            <person name="Yang X."/>
            <person name="Jones A.K."/>
            <person name="Sattelle D.B."/>
            <person name="Ebert P.R."/>
            <person name="Nelson D."/>
            <person name="Scott J.G."/>
            <person name="Beeman R.W."/>
            <person name="Muthukrishnan S."/>
            <person name="Kramer K.J."/>
            <person name="Arakane Y."/>
            <person name="Beeman R.W."/>
            <person name="Zhu Q."/>
            <person name="Hogenkamp D."/>
            <person name="Dixit R."/>
            <person name="Oppert B."/>
            <person name="Jiang H."/>
            <person name="Zou Z."/>
            <person name="Marshall J."/>
            <person name="Elpidina E."/>
            <person name="Vinokurov K."/>
            <person name="Oppert C."/>
            <person name="Zou Z."/>
            <person name="Evans J."/>
            <person name="Lu Z."/>
            <person name="Zhao P."/>
            <person name="Sumathipala N."/>
            <person name="Altincicek B."/>
            <person name="Vilcinskas A."/>
            <person name="Williams M."/>
            <person name="Hultmark D."/>
            <person name="Hetru C."/>
            <person name="Jiang H."/>
            <person name="Grimmelikhuijzen C.J."/>
            <person name="Hauser F."/>
            <person name="Cazzamali G."/>
            <person name="Williamson M."/>
            <person name="Park Y."/>
            <person name="Li B."/>
            <person name="Tanaka Y."/>
            <person name="Predel R."/>
            <person name="Neupert S."/>
            <person name="Schachtner J."/>
            <person name="Verleyen P."/>
            <person name="Raible F."/>
            <person name="Bork P."/>
            <person name="Friedrich M."/>
            <person name="Walden K.K."/>
            <person name="Robertson H.M."/>
            <person name="Angeli S."/>
            <person name="Foret S."/>
            <person name="Bucher G."/>
            <person name="Schuetz S."/>
            <person name="Maleszka R."/>
            <person name="Wimmer E.A."/>
            <person name="Beeman R.W."/>
            <person name="Lorenzen M."/>
            <person name="Tomoyasu Y."/>
            <person name="Miller S.C."/>
            <person name="Grossmann D."/>
            <person name="Bucher G."/>
        </authorList>
    </citation>
    <scope>NUCLEOTIDE SEQUENCE [LARGE SCALE GENOMIC DNA]</scope>
    <source>
        <strain evidence="13 14">Georgia GA2</strain>
    </source>
</reference>
<comment type="similarity">
    <text evidence="3 10">Belongs to the TOP6A family.</text>
</comment>
<dbReference type="EC" id="5.6.2.2" evidence="4"/>
<evidence type="ECO:0000313" key="13">
    <source>
        <dbReference type="EMBL" id="EFA03167.2"/>
    </source>
</evidence>
<dbReference type="PANTHER" id="PTHR10848">
    <property type="entry name" value="MEIOTIC RECOMBINATION PROTEIN SPO11"/>
    <property type="match status" value="1"/>
</dbReference>
<dbReference type="GO" id="GO:0007131">
    <property type="term" value="P:reciprocal meiotic recombination"/>
    <property type="evidence" value="ECO:0000318"/>
    <property type="project" value="GO_Central"/>
</dbReference>
<evidence type="ECO:0000256" key="4">
    <source>
        <dbReference type="ARBA" id="ARBA00012895"/>
    </source>
</evidence>
<feature type="domain" description="Spo11/DNA topoisomerase VI subunit A N-terminal" evidence="11">
    <location>
        <begin position="312"/>
        <end position="373"/>
    </location>
</feature>
<accession>D6WJ60</accession>
<dbReference type="GO" id="GO:0000706">
    <property type="term" value="P:meiotic DNA double-strand break processing"/>
    <property type="evidence" value="ECO:0000318"/>
    <property type="project" value="GO_Central"/>
</dbReference>
<dbReference type="GO" id="GO:0005524">
    <property type="term" value="F:ATP binding"/>
    <property type="evidence" value="ECO:0007669"/>
    <property type="project" value="InterPro"/>
</dbReference>
<evidence type="ECO:0000256" key="7">
    <source>
        <dbReference type="ARBA" id="ARBA00023029"/>
    </source>
</evidence>
<protein>
    <recommendedName>
        <fullName evidence="4">DNA topoisomerase (ATP-hydrolyzing)</fullName>
        <ecNumber evidence="4">5.6.2.2</ecNumber>
    </recommendedName>
</protein>
<sequence length="575" mass="65529">MLPLDSEQTEIFEPSFEKTLDDIAPPLDKNQKTTISTQTSFEIFTPMSMTQNSVAYPQLPYFPSQRFTNSQVTETSIVNENREDNSVVVSQTLNSQTDNTDISNQRANLLEILSHDITVTTDGFKIFNNLAKVGTVKWLETALSTVGKSVINKTWKNEVAIMEHQNGYDLYVDKTVKTALECFTKEDTKICKIIKNGVVPKIDLSYISKQDNKKKCSVRQLKQSIDTICANEDLLSGCETIQVIDKKKIQSKIYDILSKIYEVFENNKMPCLVVRRSYKASLCVYENERLQCASSDAGKLRKIHFPGKLCCRRFCRLVYMLGKVYNLLENNQKLTKREIYYQIKHLVTNQEQVNRVVGDISQLVGVGPWDLNIISHSGLVYGNLRLFWASGEMTNCNTPATLIPYDLDEIIEIHSTANFILVVEKESIFHKLLEEDLPNKLARPFIMITGKGVPDINTRLFLKKLSTMLKLPVFVLVDPDLYGIRIMLNYRFGTITNCHLSEQLAVPNARWLGVFPSEIAKFGIQFQNITQREVKAINETLKYPGKKGSIEGLVKNNTFLSEAYLPVKLFNQDFI</sequence>
<dbReference type="SUPFAM" id="SSF56726">
    <property type="entry name" value="DNA topoisomerase IV, alpha subunit"/>
    <property type="match status" value="1"/>
</dbReference>
<dbReference type="Pfam" id="PF04406">
    <property type="entry name" value="TP6A_N"/>
    <property type="match status" value="1"/>
</dbReference>
<evidence type="ECO:0000256" key="9">
    <source>
        <dbReference type="ARBA" id="ARBA00023235"/>
    </source>
</evidence>
<dbReference type="Gene3D" id="3.40.1360.10">
    <property type="match status" value="1"/>
</dbReference>
<evidence type="ECO:0000256" key="1">
    <source>
        <dbReference type="ARBA" id="ARBA00000185"/>
    </source>
</evidence>
<evidence type="ECO:0000259" key="11">
    <source>
        <dbReference type="Pfam" id="PF04406"/>
    </source>
</evidence>
<evidence type="ECO:0000256" key="10">
    <source>
        <dbReference type="PROSITE-ProRule" id="PRU01385"/>
    </source>
</evidence>
<gene>
    <name evidence="13" type="primary">AUGUSTUS-3.0.2_13087</name>
    <name evidence="13" type="ORF">TcasGA2_TC013087</name>
</gene>
<feature type="domain" description="Topoisomerase 6 subunit A/Spo11 TOPRIM" evidence="12">
    <location>
        <begin position="419"/>
        <end position="543"/>
    </location>
</feature>
<dbReference type="HOGENOM" id="CLU_313161_0_0_1"/>
<keyword evidence="7 10" id="KW-0799">Topoisomerase</keyword>
<evidence type="ECO:0000256" key="3">
    <source>
        <dbReference type="ARBA" id="ARBA00006559"/>
    </source>
</evidence>
<dbReference type="eggNOG" id="KOG2795">
    <property type="taxonomic scope" value="Eukaryota"/>
</dbReference>
<evidence type="ECO:0000256" key="8">
    <source>
        <dbReference type="ARBA" id="ARBA00023125"/>
    </source>
</evidence>
<dbReference type="Gene3D" id="1.10.10.10">
    <property type="entry name" value="Winged helix-like DNA-binding domain superfamily/Winged helix DNA-binding domain"/>
    <property type="match status" value="1"/>
</dbReference>
<dbReference type="GO" id="GO:0000228">
    <property type="term" value="C:nuclear chromosome"/>
    <property type="evidence" value="ECO:0000318"/>
    <property type="project" value="GO_Central"/>
</dbReference>
<feature type="active site" description="O-(5'-phospho-DNA)-tyrosine intermediate" evidence="10">
    <location>
        <position position="341"/>
    </location>
</feature>
<dbReference type="PRINTS" id="PR01550">
    <property type="entry name" value="TOP6AFAMILY"/>
</dbReference>
<dbReference type="FunCoup" id="D6WJ60">
    <property type="interactions" value="84"/>
</dbReference>
<dbReference type="GO" id="GO:0003677">
    <property type="term" value="F:DNA binding"/>
    <property type="evidence" value="ECO:0000318"/>
    <property type="project" value="GO_Central"/>
</dbReference>
<dbReference type="InterPro" id="IPR036078">
    <property type="entry name" value="Spo11/TopoVI_A_sf"/>
</dbReference>
<comment type="catalytic activity">
    <reaction evidence="1 10">
        <text>ATP-dependent breakage, passage and rejoining of double-stranded DNA.</text>
        <dbReference type="EC" id="5.6.2.2"/>
    </reaction>
</comment>
<organism evidence="13 14">
    <name type="scientific">Tribolium castaneum</name>
    <name type="common">Red flour beetle</name>
    <dbReference type="NCBI Taxonomy" id="7070"/>
    <lineage>
        <taxon>Eukaryota</taxon>
        <taxon>Metazoa</taxon>
        <taxon>Ecdysozoa</taxon>
        <taxon>Arthropoda</taxon>
        <taxon>Hexapoda</taxon>
        <taxon>Insecta</taxon>
        <taxon>Pterygota</taxon>
        <taxon>Neoptera</taxon>
        <taxon>Endopterygota</taxon>
        <taxon>Coleoptera</taxon>
        <taxon>Polyphaga</taxon>
        <taxon>Cucujiformia</taxon>
        <taxon>Tenebrionidae</taxon>
        <taxon>Tenebrionidae incertae sedis</taxon>
        <taxon>Tribolium</taxon>
    </lineage>
</organism>
<dbReference type="InterPro" id="IPR034136">
    <property type="entry name" value="TOPRIM_Topo6A/Spo11"/>
</dbReference>
<keyword evidence="9 10" id="KW-0413">Isomerase</keyword>
<evidence type="ECO:0000256" key="5">
    <source>
        <dbReference type="ARBA" id="ARBA00022723"/>
    </source>
</evidence>
<dbReference type="AlphaFoldDB" id="D6WJ60"/>
<dbReference type="GO" id="GO:0046872">
    <property type="term" value="F:metal ion binding"/>
    <property type="evidence" value="ECO:0007669"/>
    <property type="project" value="UniProtKB-KW"/>
</dbReference>
<name>D6WJ60_TRICA</name>
<dbReference type="InterPro" id="IPR013049">
    <property type="entry name" value="Spo11/TopoVI_A_N"/>
</dbReference>
<dbReference type="InterPro" id="IPR036388">
    <property type="entry name" value="WH-like_DNA-bd_sf"/>
</dbReference>
<comment type="cofactor">
    <cofactor evidence="2">
        <name>Mg(2+)</name>
        <dbReference type="ChEBI" id="CHEBI:18420"/>
    </cofactor>
</comment>
<keyword evidence="14" id="KW-1185">Reference proteome</keyword>
<evidence type="ECO:0000259" key="12">
    <source>
        <dbReference type="Pfam" id="PF21180"/>
    </source>
</evidence>
<dbReference type="Proteomes" id="UP000007266">
    <property type="component" value="Linkage group 5"/>
</dbReference>
<dbReference type="GO" id="GO:0003918">
    <property type="term" value="F:DNA topoisomerase type II (double strand cut, ATP-hydrolyzing) activity"/>
    <property type="evidence" value="ECO:0007669"/>
    <property type="project" value="UniProtKB-UniRule"/>
</dbReference>
<keyword evidence="5" id="KW-0479">Metal-binding</keyword>
<evidence type="ECO:0000313" key="14">
    <source>
        <dbReference type="Proteomes" id="UP000007266"/>
    </source>
</evidence>
<dbReference type="EMBL" id="KQ971343">
    <property type="protein sequence ID" value="EFA03167.2"/>
    <property type="molecule type" value="Genomic_DNA"/>
</dbReference>
<dbReference type="InterPro" id="IPR002815">
    <property type="entry name" value="Spo11/TopoVI_A"/>
</dbReference>
<dbReference type="CDD" id="cd00223">
    <property type="entry name" value="TOPRIM_TopoIIB_SPO"/>
    <property type="match status" value="1"/>
</dbReference>
<dbReference type="PROSITE" id="PS52041">
    <property type="entry name" value="TOPO_IIB"/>
    <property type="match status" value="1"/>
</dbReference>
<keyword evidence="8 10" id="KW-0238">DNA-binding</keyword>
<dbReference type="PANTHER" id="PTHR10848:SF0">
    <property type="entry name" value="MEIOTIC RECOMBINATION PROTEIN SPO11"/>
    <property type="match status" value="1"/>
</dbReference>
<proteinExistence type="inferred from homology"/>
<dbReference type="Pfam" id="PF21180">
    <property type="entry name" value="TOP6A-Spo11_Toprim"/>
    <property type="match status" value="1"/>
</dbReference>
<dbReference type="InParanoid" id="D6WJ60"/>
<dbReference type="STRING" id="7070.D6WJ60"/>
<reference evidence="13 14" key="2">
    <citation type="journal article" date="2010" name="Nucleic Acids Res.">
        <title>BeetleBase in 2010: revisions to provide comprehensive genomic information for Tribolium castaneum.</title>
        <authorList>
            <person name="Kim H.S."/>
            <person name="Murphy T."/>
            <person name="Xia J."/>
            <person name="Caragea D."/>
            <person name="Park Y."/>
            <person name="Beeman R.W."/>
            <person name="Lorenzen M.D."/>
            <person name="Butcher S."/>
            <person name="Manak J.R."/>
            <person name="Brown S.J."/>
        </authorList>
    </citation>
    <scope>GENOME REANNOTATION</scope>
    <source>
        <strain evidence="13 14">Georgia GA2</strain>
    </source>
</reference>
<evidence type="ECO:0000256" key="6">
    <source>
        <dbReference type="ARBA" id="ARBA00022842"/>
    </source>
</evidence>